<feature type="non-terminal residue" evidence="5">
    <location>
        <position position="206"/>
    </location>
</feature>
<dbReference type="InterPro" id="IPR042178">
    <property type="entry name" value="Serpin_sf_1"/>
</dbReference>
<dbReference type="Gene3D" id="3.30.497.10">
    <property type="entry name" value="Antithrombin, subunit I, domain 2"/>
    <property type="match status" value="2"/>
</dbReference>
<dbReference type="AlphaFoldDB" id="A0A8S2WBF8"/>
<name>A0A8S2WBF8_9BILA</name>
<organism evidence="5 6">
    <name type="scientific">Didymodactylos carnosus</name>
    <dbReference type="NCBI Taxonomy" id="1234261"/>
    <lineage>
        <taxon>Eukaryota</taxon>
        <taxon>Metazoa</taxon>
        <taxon>Spiralia</taxon>
        <taxon>Gnathifera</taxon>
        <taxon>Rotifera</taxon>
        <taxon>Eurotatoria</taxon>
        <taxon>Bdelloidea</taxon>
        <taxon>Philodinida</taxon>
        <taxon>Philodinidae</taxon>
        <taxon>Didymodactylos</taxon>
    </lineage>
</organism>
<evidence type="ECO:0000259" key="3">
    <source>
        <dbReference type="SMART" id="SM00093"/>
    </source>
</evidence>
<dbReference type="EMBL" id="CAJNOK010055210">
    <property type="protein sequence ID" value="CAF1618658.1"/>
    <property type="molecule type" value="Genomic_DNA"/>
</dbReference>
<dbReference type="Pfam" id="PF00079">
    <property type="entry name" value="Serpin"/>
    <property type="match status" value="1"/>
</dbReference>
<evidence type="ECO:0000256" key="1">
    <source>
        <dbReference type="ARBA" id="ARBA00009500"/>
    </source>
</evidence>
<dbReference type="PANTHER" id="PTHR11461">
    <property type="entry name" value="SERINE PROTEASE INHIBITOR, SERPIN"/>
    <property type="match status" value="1"/>
</dbReference>
<evidence type="ECO:0000313" key="6">
    <source>
        <dbReference type="Proteomes" id="UP000682733"/>
    </source>
</evidence>
<feature type="non-terminal residue" evidence="5">
    <location>
        <position position="1"/>
    </location>
</feature>
<dbReference type="PANTHER" id="PTHR11461:SF211">
    <property type="entry name" value="GH10112P-RELATED"/>
    <property type="match status" value="1"/>
</dbReference>
<dbReference type="Proteomes" id="UP000677228">
    <property type="component" value="Unassembled WGS sequence"/>
</dbReference>
<dbReference type="InterPro" id="IPR000215">
    <property type="entry name" value="Serpin_fam"/>
</dbReference>
<sequence length="206" mass="22895">YFIQIKMAIPSGSSNDGAGYEKFGLQLYNEISKSDGRNENVFLSPASMALAMSMCTAKAKNETLAQMLITMNYKSITDLNCTAQTVMEVILSADEGDIKLKLANRVKISDVERQLMSNDNNRMLYGNAFRQEEILFYLPKFKMECSFELTPVLMSLGIQHSFKENADFSGITNDPEGLVISKVVHKAFIEVNEEDSEAATAAVMLT</sequence>
<protein>
    <recommendedName>
        <fullName evidence="3">Serpin domain-containing protein</fullName>
    </recommendedName>
</protein>
<dbReference type="EMBL" id="CAJOBA010079908">
    <property type="protein sequence ID" value="CAF4436672.1"/>
    <property type="molecule type" value="Genomic_DNA"/>
</dbReference>
<comment type="caution">
    <text evidence="5">The sequence shown here is derived from an EMBL/GenBank/DDBJ whole genome shotgun (WGS) entry which is preliminary data.</text>
</comment>
<dbReference type="SMART" id="SM00093">
    <property type="entry name" value="SERPIN"/>
    <property type="match status" value="1"/>
</dbReference>
<comment type="similarity">
    <text evidence="1 2">Belongs to the serpin family.</text>
</comment>
<dbReference type="InterPro" id="IPR023796">
    <property type="entry name" value="Serpin_dom"/>
</dbReference>
<dbReference type="InterPro" id="IPR042185">
    <property type="entry name" value="Serpin_sf_2"/>
</dbReference>
<feature type="domain" description="Serpin" evidence="3">
    <location>
        <begin position="25"/>
        <end position="203"/>
    </location>
</feature>
<dbReference type="GO" id="GO:0005615">
    <property type="term" value="C:extracellular space"/>
    <property type="evidence" value="ECO:0007669"/>
    <property type="project" value="InterPro"/>
</dbReference>
<dbReference type="GO" id="GO:0004867">
    <property type="term" value="F:serine-type endopeptidase inhibitor activity"/>
    <property type="evidence" value="ECO:0007669"/>
    <property type="project" value="InterPro"/>
</dbReference>
<dbReference type="Proteomes" id="UP000682733">
    <property type="component" value="Unassembled WGS sequence"/>
</dbReference>
<evidence type="ECO:0000313" key="5">
    <source>
        <dbReference type="EMBL" id="CAF4436672.1"/>
    </source>
</evidence>
<dbReference type="Gene3D" id="2.30.39.10">
    <property type="entry name" value="Alpha-1-antitrypsin, domain 1"/>
    <property type="match status" value="1"/>
</dbReference>
<evidence type="ECO:0000256" key="2">
    <source>
        <dbReference type="RuleBase" id="RU000411"/>
    </source>
</evidence>
<evidence type="ECO:0000313" key="4">
    <source>
        <dbReference type="EMBL" id="CAF1618658.1"/>
    </source>
</evidence>
<proteinExistence type="inferred from homology"/>
<dbReference type="InterPro" id="IPR036186">
    <property type="entry name" value="Serpin_sf"/>
</dbReference>
<accession>A0A8S2WBF8</accession>
<gene>
    <name evidence="4" type="ORF">OVA965_LOCUS43059</name>
    <name evidence="5" type="ORF">TMI583_LOCUS45177</name>
</gene>
<reference evidence="5" key="1">
    <citation type="submission" date="2021-02" db="EMBL/GenBank/DDBJ databases">
        <authorList>
            <person name="Nowell W R."/>
        </authorList>
    </citation>
    <scope>NUCLEOTIDE SEQUENCE</scope>
</reference>
<dbReference type="SUPFAM" id="SSF56574">
    <property type="entry name" value="Serpins"/>
    <property type="match status" value="1"/>
</dbReference>